<comment type="caution">
    <text evidence="8">The sequence shown here is derived from an EMBL/GenBank/DDBJ whole genome shotgun (WGS) entry which is preliminary data.</text>
</comment>
<feature type="transmembrane region" description="Helical" evidence="6">
    <location>
        <begin position="32"/>
        <end position="53"/>
    </location>
</feature>
<evidence type="ECO:0000313" key="9">
    <source>
        <dbReference type="Proteomes" id="UP001202281"/>
    </source>
</evidence>
<keyword evidence="3 6" id="KW-1133">Transmembrane helix</keyword>
<comment type="subcellular location">
    <subcellularLocation>
        <location evidence="1">Membrane</location>
        <topology evidence="1">Multi-pass membrane protein</topology>
    </subcellularLocation>
</comment>
<feature type="transmembrane region" description="Helical" evidence="6">
    <location>
        <begin position="362"/>
        <end position="380"/>
    </location>
</feature>
<reference evidence="8 9" key="1">
    <citation type="submission" date="2022-04" db="EMBL/GenBank/DDBJ databases">
        <title>Identification of a novel bacterium isolated from mangrove sediments.</title>
        <authorList>
            <person name="Pan X."/>
        </authorList>
    </citation>
    <scope>NUCLEOTIDE SEQUENCE [LARGE SCALE GENOMIC DNA]</scope>
    <source>
        <strain evidence="8 9">B2638</strain>
    </source>
</reference>
<feature type="transmembrane region" description="Helical" evidence="6">
    <location>
        <begin position="270"/>
        <end position="291"/>
    </location>
</feature>
<evidence type="ECO:0000256" key="6">
    <source>
        <dbReference type="SAM" id="Phobius"/>
    </source>
</evidence>
<name>A0ABT0BQ46_9SPHN</name>
<evidence type="ECO:0000256" key="5">
    <source>
        <dbReference type="SAM" id="MobiDB-lite"/>
    </source>
</evidence>
<keyword evidence="4 6" id="KW-0472">Membrane</keyword>
<feature type="region of interest" description="Disordered" evidence="5">
    <location>
        <begin position="396"/>
        <end position="424"/>
    </location>
</feature>
<dbReference type="Proteomes" id="UP001202281">
    <property type="component" value="Unassembled WGS sequence"/>
</dbReference>
<keyword evidence="2 6" id="KW-0812">Transmembrane</keyword>
<feature type="compositionally biased region" description="Basic residues" evidence="5">
    <location>
        <begin position="399"/>
        <end position="412"/>
    </location>
</feature>
<evidence type="ECO:0000313" key="8">
    <source>
        <dbReference type="EMBL" id="MCJ2187103.1"/>
    </source>
</evidence>
<evidence type="ECO:0000256" key="3">
    <source>
        <dbReference type="ARBA" id="ARBA00022989"/>
    </source>
</evidence>
<feature type="domain" description="ABC-2 type transporter transmembrane" evidence="7">
    <location>
        <begin position="188"/>
        <end position="380"/>
    </location>
</feature>
<dbReference type="RefSeq" id="WP_243920358.1">
    <property type="nucleotide sequence ID" value="NZ_JALHLG010000011.1"/>
</dbReference>
<organism evidence="8 9">
    <name type="scientific">Novosphingobium beihaiensis</name>
    <dbReference type="NCBI Taxonomy" id="2930389"/>
    <lineage>
        <taxon>Bacteria</taxon>
        <taxon>Pseudomonadati</taxon>
        <taxon>Pseudomonadota</taxon>
        <taxon>Alphaproteobacteria</taxon>
        <taxon>Sphingomonadales</taxon>
        <taxon>Sphingomonadaceae</taxon>
        <taxon>Novosphingobium</taxon>
    </lineage>
</organism>
<evidence type="ECO:0000259" key="7">
    <source>
        <dbReference type="Pfam" id="PF12698"/>
    </source>
</evidence>
<evidence type="ECO:0000256" key="1">
    <source>
        <dbReference type="ARBA" id="ARBA00004141"/>
    </source>
</evidence>
<keyword evidence="9" id="KW-1185">Reference proteome</keyword>
<feature type="transmembrane region" description="Helical" evidence="6">
    <location>
        <begin position="234"/>
        <end position="258"/>
    </location>
</feature>
<sequence>MNGNRQTGRLSVLAAAWVVARRDFVAILFSRTFFFFLLGPLFPVIVGVLAGSVGSRVDQTAVRPEVGVVMTGADADAVVAARDALAKRLGTGLPGFVVLKRLQAGETYDLAKALAGRQANIAAVLSGTPQAPVLTGPKGRIEGWRGAIAMVAAQASAGPLGPWPDVALKTTATSNASERTGRLRTAQSAQMLLFLLTMMLAGMVLSNLVEEKGNKIIEVLAAAIPMEAVFLGKLFAMLAVSLVGISVWGGIGTVLYVAAGSAVPHLPEPAVGWPLLIGLGVVYFSMAYLLLGSVFLSIGSMAATVREVQTISMPVTMLQLMVFFLASYAMTQPGSGIELFAVFFPFSSPFAMLARAAQDSALWPHVLAVLGQALCVLLLVRAGAGIFRKRVMQSGPARAGRKKRRGWRKRGGSRSVSESAAPNL</sequence>
<dbReference type="EMBL" id="JALHLG010000011">
    <property type="protein sequence ID" value="MCJ2187103.1"/>
    <property type="molecule type" value="Genomic_DNA"/>
</dbReference>
<proteinExistence type="predicted"/>
<dbReference type="InterPro" id="IPR013525">
    <property type="entry name" value="ABC2_TM"/>
</dbReference>
<evidence type="ECO:0000256" key="4">
    <source>
        <dbReference type="ARBA" id="ARBA00023136"/>
    </source>
</evidence>
<feature type="transmembrane region" description="Helical" evidence="6">
    <location>
        <begin position="191"/>
        <end position="209"/>
    </location>
</feature>
<accession>A0ABT0BQ46</accession>
<evidence type="ECO:0000256" key="2">
    <source>
        <dbReference type="ARBA" id="ARBA00022692"/>
    </source>
</evidence>
<protein>
    <submittedName>
        <fullName evidence="8">ABC transporter permease</fullName>
    </submittedName>
</protein>
<dbReference type="Pfam" id="PF12698">
    <property type="entry name" value="ABC2_membrane_3"/>
    <property type="match status" value="1"/>
</dbReference>
<gene>
    <name evidence="8" type="ORF">MTR66_09785</name>
</gene>